<name>A0ABT0HEV2_9BACT</name>
<dbReference type="CDD" id="cd03877">
    <property type="entry name" value="M28_like"/>
    <property type="match status" value="1"/>
</dbReference>
<evidence type="ECO:0000313" key="3">
    <source>
        <dbReference type="EMBL" id="MCK8490682.1"/>
    </source>
</evidence>
<reference evidence="3 4" key="1">
    <citation type="submission" date="2022-04" db="EMBL/GenBank/DDBJ databases">
        <title>Spirosoma sp. strain RP8 genome sequencing and assembly.</title>
        <authorList>
            <person name="Jung Y."/>
        </authorList>
    </citation>
    <scope>NUCLEOTIDE SEQUENCE [LARGE SCALE GENOMIC DNA]</scope>
    <source>
        <strain evidence="3 4">RP8</strain>
    </source>
</reference>
<accession>A0ABT0HEV2</accession>
<dbReference type="Pfam" id="PF04389">
    <property type="entry name" value="Peptidase_M28"/>
    <property type="match status" value="1"/>
</dbReference>
<feature type="chain" id="PRO_5046466889" evidence="1">
    <location>
        <begin position="22"/>
        <end position="353"/>
    </location>
</feature>
<dbReference type="EMBL" id="JALPRF010000001">
    <property type="protein sequence ID" value="MCK8490682.1"/>
    <property type="molecule type" value="Genomic_DNA"/>
</dbReference>
<dbReference type="SUPFAM" id="SSF53187">
    <property type="entry name" value="Zn-dependent exopeptidases"/>
    <property type="match status" value="1"/>
</dbReference>
<dbReference type="Gene3D" id="3.40.630.10">
    <property type="entry name" value="Zn peptidases"/>
    <property type="match status" value="1"/>
</dbReference>
<organism evidence="3 4">
    <name type="scientific">Spirosoma liriopis</name>
    <dbReference type="NCBI Taxonomy" id="2937440"/>
    <lineage>
        <taxon>Bacteria</taxon>
        <taxon>Pseudomonadati</taxon>
        <taxon>Bacteroidota</taxon>
        <taxon>Cytophagia</taxon>
        <taxon>Cytophagales</taxon>
        <taxon>Cytophagaceae</taxon>
        <taxon>Spirosoma</taxon>
    </lineage>
</organism>
<dbReference type="Proteomes" id="UP001202180">
    <property type="component" value="Unassembled WGS sequence"/>
</dbReference>
<dbReference type="RefSeq" id="WP_248475457.1">
    <property type="nucleotide sequence ID" value="NZ_JALPRF010000001.1"/>
</dbReference>
<keyword evidence="4" id="KW-1185">Reference proteome</keyword>
<dbReference type="PANTHER" id="PTHR12147">
    <property type="entry name" value="METALLOPEPTIDASE M28 FAMILY MEMBER"/>
    <property type="match status" value="1"/>
</dbReference>
<sequence>MPGIALRFLLFLILITRQTHAQPALSRLVVSDSLLKNHVYALADKRFEGRQTGTKGQQEASLYCVRSFRQSHLSAVFSLDSLRGSLRQPFFYSRSRIKPFGARSGLAASSYEQYELISPPLTTDDSSQVIMGHNVAGLLIGTDLKKEILVLSAHYDHLGQNGDEIYHGADDNASGTAALLSIASLFDSLAQKGIRSRRSLLFVLFSGEEQGLLGSKHFVNNSPIPLQQFIADLNIDMVGRTDFKHRKNHNYCYLIAGKNDDMLRKTADAANKQSVAIDLDYAHDSENDPNQYFYRSDHYNFARFGIPVMFFSDGEHPDYHRPWDTADKINYGVLQKRATLVFQTAWLLANPPL</sequence>
<feature type="domain" description="Peptidase M28" evidence="2">
    <location>
        <begin position="134"/>
        <end position="343"/>
    </location>
</feature>
<proteinExistence type="predicted"/>
<feature type="signal peptide" evidence="1">
    <location>
        <begin position="1"/>
        <end position="21"/>
    </location>
</feature>
<comment type="caution">
    <text evidence="3">The sequence shown here is derived from an EMBL/GenBank/DDBJ whole genome shotgun (WGS) entry which is preliminary data.</text>
</comment>
<dbReference type="PANTHER" id="PTHR12147:SF26">
    <property type="entry name" value="PEPTIDASE M28 DOMAIN-CONTAINING PROTEIN"/>
    <property type="match status" value="1"/>
</dbReference>
<keyword evidence="1" id="KW-0732">Signal</keyword>
<dbReference type="InterPro" id="IPR007484">
    <property type="entry name" value="Peptidase_M28"/>
</dbReference>
<protein>
    <submittedName>
        <fullName evidence="3">M28 family peptidase</fullName>
    </submittedName>
</protein>
<evidence type="ECO:0000313" key="4">
    <source>
        <dbReference type="Proteomes" id="UP001202180"/>
    </source>
</evidence>
<dbReference type="InterPro" id="IPR045175">
    <property type="entry name" value="M28_fam"/>
</dbReference>
<gene>
    <name evidence="3" type="ORF">M0L20_02390</name>
</gene>
<evidence type="ECO:0000256" key="1">
    <source>
        <dbReference type="SAM" id="SignalP"/>
    </source>
</evidence>
<evidence type="ECO:0000259" key="2">
    <source>
        <dbReference type="Pfam" id="PF04389"/>
    </source>
</evidence>